<evidence type="ECO:0000259" key="2">
    <source>
        <dbReference type="Pfam" id="PF13409"/>
    </source>
</evidence>
<dbReference type="InterPro" id="IPR050983">
    <property type="entry name" value="GST_Omega/HSP26"/>
</dbReference>
<dbReference type="SUPFAM" id="SSF52833">
    <property type="entry name" value="Thioredoxin-like"/>
    <property type="match status" value="1"/>
</dbReference>
<keyword evidence="4" id="KW-1185">Reference proteome</keyword>
<reference evidence="3 4" key="1">
    <citation type="journal article" date="2023" name="Commun. Biol.">
        <title>Genome analysis of Parmales, the sister group of diatoms, reveals the evolutionary specialization of diatoms from phago-mixotrophs to photoautotrophs.</title>
        <authorList>
            <person name="Ban H."/>
            <person name="Sato S."/>
            <person name="Yoshikawa S."/>
            <person name="Yamada K."/>
            <person name="Nakamura Y."/>
            <person name="Ichinomiya M."/>
            <person name="Sato N."/>
            <person name="Blanc-Mathieu R."/>
            <person name="Endo H."/>
            <person name="Kuwata A."/>
            <person name="Ogata H."/>
        </authorList>
    </citation>
    <scope>NUCLEOTIDE SEQUENCE [LARGE SCALE GENOMIC DNA]</scope>
</reference>
<dbReference type="CDD" id="cd00570">
    <property type="entry name" value="GST_N_family"/>
    <property type="match status" value="1"/>
</dbReference>
<dbReference type="Proteomes" id="UP001165060">
    <property type="component" value="Unassembled WGS sequence"/>
</dbReference>
<organism evidence="3 4">
    <name type="scientific">Tetraparma gracilis</name>
    <dbReference type="NCBI Taxonomy" id="2962635"/>
    <lineage>
        <taxon>Eukaryota</taxon>
        <taxon>Sar</taxon>
        <taxon>Stramenopiles</taxon>
        <taxon>Ochrophyta</taxon>
        <taxon>Bolidophyceae</taxon>
        <taxon>Parmales</taxon>
        <taxon>Triparmaceae</taxon>
        <taxon>Tetraparma</taxon>
    </lineage>
</organism>
<dbReference type="PANTHER" id="PTHR43968:SF14">
    <property type="entry name" value="GLUTATHIONE S-TRANSFERASE"/>
    <property type="match status" value="1"/>
</dbReference>
<dbReference type="Gene3D" id="1.20.1050.10">
    <property type="match status" value="1"/>
</dbReference>
<dbReference type="EMBL" id="BRYB01000781">
    <property type="protein sequence ID" value="GMI37595.1"/>
    <property type="molecule type" value="Genomic_DNA"/>
</dbReference>
<evidence type="ECO:0000313" key="3">
    <source>
        <dbReference type="EMBL" id="GMI37595.1"/>
    </source>
</evidence>
<feature type="domain" description="GST N-terminal" evidence="2">
    <location>
        <begin position="37"/>
        <end position="110"/>
    </location>
</feature>
<feature type="region of interest" description="Disordered" evidence="1">
    <location>
        <begin position="334"/>
        <end position="362"/>
    </location>
</feature>
<accession>A0ABQ6N0F9</accession>
<protein>
    <recommendedName>
        <fullName evidence="2">GST N-terminal domain-containing protein</fullName>
    </recommendedName>
</protein>
<gene>
    <name evidence="3" type="ORF">TeGR_g12801</name>
</gene>
<dbReference type="Pfam" id="PF13409">
    <property type="entry name" value="GST_N_2"/>
    <property type="match status" value="1"/>
</dbReference>
<dbReference type="InterPro" id="IPR004045">
    <property type="entry name" value="Glutathione_S-Trfase_N"/>
</dbReference>
<sequence>MPLSLPPPLTTASARLHPAAADPSSVKITFHRDSAAWCPYCQKVWLHLLAKGAPFAVSAVPMRSYGAKPGEFLAISPGGLLPVFTVTDAARGLEDAVVSDSVNLMSAIEELYPEPDLSGRSLAPAAEIDSLYRLERELFSSWCSLCFRPSPSPSQFLASLKKVDAVLAASSTPYFLSSPDPTALDFLFVSHLERMLPTAMYTHALRVRANPELPALDGYLDAFDGLPYYVCTKADYYSTLLNIEPQYGPMVVRDRSYHSYLDGTAPDSGWFLDPSTCEVVTPADPATEPLVGYVLSGLPPADYAALPPPSRTNLARLYAADKLNSNLPAISRFASRGSSKGSKNRRQGYSAPLADPEASPDDAVVGEVEEALGIIAACLSADDAGAHAATVAEMDGRLREAAARWGGKKGDVAGSLAYLKLRVGVPRDMPLVAARELRAHLNWAEAALGGGGGGEGEKKGLFGGLFK</sequence>
<evidence type="ECO:0000256" key="1">
    <source>
        <dbReference type="SAM" id="MobiDB-lite"/>
    </source>
</evidence>
<dbReference type="InterPro" id="IPR036249">
    <property type="entry name" value="Thioredoxin-like_sf"/>
</dbReference>
<comment type="caution">
    <text evidence="3">The sequence shown here is derived from an EMBL/GenBank/DDBJ whole genome shotgun (WGS) entry which is preliminary data.</text>
</comment>
<name>A0ABQ6N0F9_9STRA</name>
<dbReference type="PANTHER" id="PTHR43968">
    <property type="match status" value="1"/>
</dbReference>
<evidence type="ECO:0000313" key="4">
    <source>
        <dbReference type="Proteomes" id="UP001165060"/>
    </source>
</evidence>
<proteinExistence type="predicted"/>
<dbReference type="Gene3D" id="3.40.30.10">
    <property type="entry name" value="Glutaredoxin"/>
    <property type="match status" value="1"/>
</dbReference>